<proteinExistence type="predicted"/>
<accession>A0A848BCG6</accession>
<evidence type="ECO:0000313" key="1">
    <source>
        <dbReference type="EMBL" id="NMD99764.1"/>
    </source>
</evidence>
<comment type="caution">
    <text evidence="1">The sequence shown here is derived from an EMBL/GenBank/DDBJ whole genome shotgun (WGS) entry which is preliminary data.</text>
</comment>
<keyword evidence="2" id="KW-1185">Reference proteome</keyword>
<protein>
    <submittedName>
        <fullName evidence="1">Glycosyltransferase family 4 protein</fullName>
    </submittedName>
</protein>
<feature type="non-terminal residue" evidence="1">
    <location>
        <position position="97"/>
    </location>
</feature>
<organism evidence="1 2">
    <name type="scientific">Selenomonas bovis</name>
    <dbReference type="NCBI Taxonomy" id="416586"/>
    <lineage>
        <taxon>Bacteria</taxon>
        <taxon>Bacillati</taxon>
        <taxon>Bacillota</taxon>
        <taxon>Negativicutes</taxon>
        <taxon>Selenomonadales</taxon>
        <taxon>Selenomonadaceae</taxon>
        <taxon>Selenomonas</taxon>
    </lineage>
</organism>
<name>A0A848BCG6_9FIRM</name>
<dbReference type="AlphaFoldDB" id="A0A848BCG6"/>
<reference evidence="1 2" key="1">
    <citation type="submission" date="2020-04" db="EMBL/GenBank/DDBJ databases">
        <authorList>
            <person name="Hitch T.C.A."/>
            <person name="Wylensek D."/>
            <person name="Clavel T."/>
        </authorList>
    </citation>
    <scope>NUCLEOTIDE SEQUENCE [LARGE SCALE GENOMIC DNA]</scope>
    <source>
        <strain evidence="1 2">PG-130-P53-12</strain>
    </source>
</reference>
<evidence type="ECO:0000313" key="2">
    <source>
        <dbReference type="Proteomes" id="UP000543804"/>
    </source>
</evidence>
<dbReference type="GO" id="GO:0016740">
    <property type="term" value="F:transferase activity"/>
    <property type="evidence" value="ECO:0007669"/>
    <property type="project" value="UniProtKB-KW"/>
</dbReference>
<dbReference type="EMBL" id="JABAFA010000055">
    <property type="protein sequence ID" value="NMD99764.1"/>
    <property type="molecule type" value="Genomic_DNA"/>
</dbReference>
<dbReference type="Proteomes" id="UP000543804">
    <property type="component" value="Unassembled WGS sequence"/>
</dbReference>
<gene>
    <name evidence="1" type="ORF">HF878_09915</name>
</gene>
<keyword evidence="1" id="KW-0808">Transferase</keyword>
<dbReference type="Gene3D" id="3.40.50.2000">
    <property type="entry name" value="Glycogen Phosphorylase B"/>
    <property type="match status" value="1"/>
</dbReference>
<dbReference type="SUPFAM" id="SSF53756">
    <property type="entry name" value="UDP-Glycosyltransferase/glycogen phosphorylase"/>
    <property type="match status" value="1"/>
</dbReference>
<sequence>MVIRDLFVERKEEMEMKMKVLLINRWSQLETVGGAERVFFSMANALSERHEVTALAMTQTGAERPFFDLNKNVKFLHLKNCYEKTKSIKHKIARTFY</sequence>